<evidence type="ECO:0000313" key="4">
    <source>
        <dbReference type="EMBL" id="JAT47929.1"/>
    </source>
</evidence>
<reference evidence="4" key="1">
    <citation type="submission" date="2015-07" db="EMBL/GenBank/DDBJ databases">
        <title>Transcriptome Assembly of Anthurium amnicola.</title>
        <authorList>
            <person name="Suzuki J."/>
        </authorList>
    </citation>
    <scope>NUCLEOTIDE SEQUENCE</scope>
</reference>
<dbReference type="GO" id="GO:0051513">
    <property type="term" value="P:regulation of monopolar cell growth"/>
    <property type="evidence" value="ECO:0007669"/>
    <property type="project" value="InterPro"/>
</dbReference>
<feature type="non-terminal residue" evidence="4">
    <location>
        <position position="1"/>
    </location>
</feature>
<name>A0A1D1XZV8_9ARAE</name>
<feature type="region of interest" description="Disordered" evidence="1">
    <location>
        <begin position="358"/>
        <end position="388"/>
    </location>
</feature>
<sequence length="853" mass="92551">RERERERVVSSLGVAMEAGGVLRGSSDERNLEIQMERQMGCMAGFLQIFDRHQVLTGRRGLYSAKRLPCSPSPALSCASPSERSDSSFSSSSKEIPSPPLPPAAVPVGGWPDTPVRPSLPLPVFDCKEGAPRSGWKLREGPRLSLDSRVDGRGKLYPREIRTAPMGQADDPDASEIQDNQRRSPSVVARLMGLDALPGNGGVGGAGGADGEPYKGAELRRSASESRASRDLLHYQFVDGSGCFRLPSPRAANALSGDKLREVRQCFVRDAKAEPRPSRLSLPVCPPPHPPTAFCALQRKSFFDVQDYFVSELPKRPGAGSLYGEIEKRLRMRGIDEPAKDLETLKQILEAIQLKGLLHSRQQPQRAGRAEAPHRPNGRNFVYEHSPKTANGYESPIVVMQPASRSPSQRASAPPPPPRRNQLAPSGTASCYPRRNHVETGRNPNPSRGDNEIRARGAGTSDQTRARSPVSPVRRQPAPGPQPSGARGRPTTDRRTSSAPSPKAGGPRKARSDPALCSPRNNSRPTGIVPPRERTPPRPEDDDSTFSDGSSLITSASSQFDFERVQSEYRDGRILLERCGKLLHSIAEMTSKAAPDVEEEEQVNAAEQQPSPVSVLDAGGSFDRHDAGDGHSPAPLLTKRCIDFEVVGSEERLIAPISSFESKVDVGSEIDDGDFSYVSEILRASSDPHRTAENRFWSPEAGGRGSGGAKDLPLHRRLVFDVVSEIVERRSQVSPWEAFLLSRSPAGGEGKKGRPPPGEVWAELRAIQAHAPADDLCEVICGVLRKDMAAPGAERAWSGRPGEMSDAVLDIERLVFKDLVADTIRHLAAVSEGRRCRRAAAGAAAPPPRRRLLF</sequence>
<feature type="region of interest" description="Disordered" evidence="1">
    <location>
        <begin position="68"/>
        <end position="111"/>
    </location>
</feature>
<gene>
    <name evidence="4" type="ORF">g.18761</name>
</gene>
<proteinExistence type="predicted"/>
<dbReference type="InterPro" id="IPR025486">
    <property type="entry name" value="DUF4378"/>
</dbReference>
<dbReference type="PANTHER" id="PTHR31680">
    <property type="entry name" value="LONGIFOLIA PROTEIN"/>
    <property type="match status" value="1"/>
</dbReference>
<dbReference type="InterPro" id="IPR032795">
    <property type="entry name" value="DUF3741-assoc"/>
</dbReference>
<feature type="compositionally biased region" description="Gly residues" evidence="1">
    <location>
        <begin position="198"/>
        <end position="209"/>
    </location>
</feature>
<dbReference type="EMBL" id="GDJX01020007">
    <property type="protein sequence ID" value="JAT47929.1"/>
    <property type="molecule type" value="Transcribed_RNA"/>
</dbReference>
<feature type="compositionally biased region" description="Low complexity" evidence="1">
    <location>
        <begin position="401"/>
        <end position="411"/>
    </location>
</feature>
<evidence type="ECO:0000259" key="2">
    <source>
        <dbReference type="Pfam" id="PF14309"/>
    </source>
</evidence>
<feature type="domain" description="DUF3741" evidence="3">
    <location>
        <begin position="177"/>
        <end position="199"/>
    </location>
</feature>
<feature type="compositionally biased region" description="Low complexity" evidence="1">
    <location>
        <begin position="68"/>
        <end position="95"/>
    </location>
</feature>
<feature type="compositionally biased region" description="Basic and acidic residues" evidence="1">
    <location>
        <begin position="211"/>
        <end position="224"/>
    </location>
</feature>
<organism evidence="4">
    <name type="scientific">Anthurium amnicola</name>
    <dbReference type="NCBI Taxonomy" id="1678845"/>
    <lineage>
        <taxon>Eukaryota</taxon>
        <taxon>Viridiplantae</taxon>
        <taxon>Streptophyta</taxon>
        <taxon>Embryophyta</taxon>
        <taxon>Tracheophyta</taxon>
        <taxon>Spermatophyta</taxon>
        <taxon>Magnoliopsida</taxon>
        <taxon>Liliopsida</taxon>
        <taxon>Araceae</taxon>
        <taxon>Pothoideae</taxon>
        <taxon>Potheae</taxon>
        <taxon>Anthurium</taxon>
    </lineage>
</organism>
<evidence type="ECO:0000256" key="1">
    <source>
        <dbReference type="SAM" id="MobiDB-lite"/>
    </source>
</evidence>
<evidence type="ECO:0008006" key="5">
    <source>
        <dbReference type="Google" id="ProtNLM"/>
    </source>
</evidence>
<dbReference type="Pfam" id="PF14383">
    <property type="entry name" value="VARLMGL"/>
    <property type="match status" value="1"/>
</dbReference>
<dbReference type="Pfam" id="PF14309">
    <property type="entry name" value="DUF4378"/>
    <property type="match status" value="1"/>
</dbReference>
<accession>A0A1D1XZV8</accession>
<feature type="region of interest" description="Disordered" evidence="1">
    <location>
        <begin position="401"/>
        <end position="551"/>
    </location>
</feature>
<feature type="region of interest" description="Disordered" evidence="1">
    <location>
        <begin position="198"/>
        <end position="224"/>
    </location>
</feature>
<feature type="region of interest" description="Disordered" evidence="1">
    <location>
        <begin position="591"/>
        <end position="631"/>
    </location>
</feature>
<dbReference type="PANTHER" id="PTHR31680:SF12">
    <property type="entry name" value="OS11G0587300 PROTEIN"/>
    <property type="match status" value="1"/>
</dbReference>
<dbReference type="InterPro" id="IPR033334">
    <property type="entry name" value="LNG1/2"/>
</dbReference>
<evidence type="ECO:0000259" key="3">
    <source>
        <dbReference type="Pfam" id="PF14383"/>
    </source>
</evidence>
<feature type="domain" description="DUF4378" evidence="2">
    <location>
        <begin position="709"/>
        <end position="820"/>
    </location>
</feature>
<protein>
    <recommendedName>
        <fullName evidence="5">Protein LONGIFOLIA 1</fullName>
    </recommendedName>
</protein>
<dbReference type="AlphaFoldDB" id="A0A1D1XZV8"/>